<dbReference type="AlphaFoldDB" id="A0A0P6XHK1"/>
<feature type="domain" description="YetF-like N-terminal transmembrane" evidence="9">
    <location>
        <begin position="19"/>
        <end position="85"/>
    </location>
</feature>
<keyword evidence="3" id="KW-1003">Cell membrane</keyword>
<dbReference type="PATRIC" id="fig|70996.4.peg.4283"/>
<evidence type="ECO:0000256" key="6">
    <source>
        <dbReference type="ARBA" id="ARBA00023136"/>
    </source>
</evidence>
<comment type="caution">
    <text evidence="10">The sequence shown here is derived from an EMBL/GenBank/DDBJ whole genome shotgun (WGS) entry which is preliminary data.</text>
</comment>
<gene>
    <name evidence="10" type="ORF">SE18_26075</name>
</gene>
<feature type="transmembrane region" description="Helical" evidence="7">
    <location>
        <begin position="12"/>
        <end position="31"/>
    </location>
</feature>
<dbReference type="RefSeq" id="WP_054537398.1">
    <property type="nucleotide sequence ID" value="NZ_LGKP01000045.1"/>
</dbReference>
<sequence length="182" mass="19325">MHVIFDGWAGIGRTIVAGILGYLALVVFLRVSGKRTLSKMNAFDLVVTVALGSTLATIVLSHDVSLAEGTAAYAVLIAMQFVIAWLSVRFPAISRLVKSEPQLLVYQGRLLEDAMHRERVVEAEVLSALRQQGIASLAAGTAVVLETDGSFTVISDPDLRPPSVLRDVAGADQAVPAVSKEA</sequence>
<dbReference type="Proteomes" id="UP000050277">
    <property type="component" value="Unassembled WGS sequence"/>
</dbReference>
<dbReference type="Gene3D" id="3.30.240.20">
    <property type="entry name" value="bsu07140 like domains"/>
    <property type="match status" value="1"/>
</dbReference>
<dbReference type="PANTHER" id="PTHR34582:SF6">
    <property type="entry name" value="UPF0702 TRANSMEMBRANE PROTEIN YCAP"/>
    <property type="match status" value="1"/>
</dbReference>
<organism evidence="10 11">
    <name type="scientific">Herpetosiphon geysericola</name>
    <dbReference type="NCBI Taxonomy" id="70996"/>
    <lineage>
        <taxon>Bacteria</taxon>
        <taxon>Bacillati</taxon>
        <taxon>Chloroflexota</taxon>
        <taxon>Chloroflexia</taxon>
        <taxon>Herpetosiphonales</taxon>
        <taxon>Herpetosiphonaceae</taxon>
        <taxon>Herpetosiphon</taxon>
    </lineage>
</organism>
<feature type="transmembrane region" description="Helical" evidence="7">
    <location>
        <begin position="70"/>
        <end position="88"/>
    </location>
</feature>
<keyword evidence="11" id="KW-1185">Reference proteome</keyword>
<dbReference type="OrthoDB" id="9793799at2"/>
<dbReference type="Pfam" id="PF04239">
    <property type="entry name" value="DUF421"/>
    <property type="match status" value="1"/>
</dbReference>
<protein>
    <submittedName>
        <fullName evidence="10">Membrane protein</fullName>
    </submittedName>
</protein>
<comment type="similarity">
    <text evidence="2">Belongs to the UPF0702 family.</text>
</comment>
<evidence type="ECO:0000256" key="4">
    <source>
        <dbReference type="ARBA" id="ARBA00022692"/>
    </source>
</evidence>
<evidence type="ECO:0000313" key="11">
    <source>
        <dbReference type="Proteomes" id="UP000050277"/>
    </source>
</evidence>
<proteinExistence type="inferred from homology"/>
<keyword evidence="4 7" id="KW-0812">Transmembrane</keyword>
<accession>A0A0P6XHK1</accession>
<evidence type="ECO:0000259" key="8">
    <source>
        <dbReference type="Pfam" id="PF04239"/>
    </source>
</evidence>
<reference evidence="10 11" key="1">
    <citation type="submission" date="2015-07" db="EMBL/GenBank/DDBJ databases">
        <title>Whole genome sequence of Herpetosiphon geysericola DSM 7119.</title>
        <authorList>
            <person name="Hemp J."/>
            <person name="Ward L.M."/>
            <person name="Pace L.A."/>
            <person name="Fischer W.W."/>
        </authorList>
    </citation>
    <scope>NUCLEOTIDE SEQUENCE [LARGE SCALE GENOMIC DNA]</scope>
    <source>
        <strain evidence="10 11">DSM 7119</strain>
    </source>
</reference>
<dbReference type="STRING" id="70996.SE18_26075"/>
<evidence type="ECO:0000313" key="10">
    <source>
        <dbReference type="EMBL" id="KPL79583.1"/>
    </source>
</evidence>
<evidence type="ECO:0000256" key="1">
    <source>
        <dbReference type="ARBA" id="ARBA00004651"/>
    </source>
</evidence>
<dbReference type="Pfam" id="PF20730">
    <property type="entry name" value="YetF_N"/>
    <property type="match status" value="1"/>
</dbReference>
<keyword evidence="5 7" id="KW-1133">Transmembrane helix</keyword>
<evidence type="ECO:0000256" key="7">
    <source>
        <dbReference type="SAM" id="Phobius"/>
    </source>
</evidence>
<feature type="domain" description="YetF C-terminal" evidence="8">
    <location>
        <begin position="90"/>
        <end position="158"/>
    </location>
</feature>
<dbReference type="InterPro" id="IPR007353">
    <property type="entry name" value="DUF421"/>
</dbReference>
<dbReference type="EMBL" id="LGKP01000045">
    <property type="protein sequence ID" value="KPL79583.1"/>
    <property type="molecule type" value="Genomic_DNA"/>
</dbReference>
<evidence type="ECO:0000256" key="5">
    <source>
        <dbReference type="ARBA" id="ARBA00022989"/>
    </source>
</evidence>
<comment type="subcellular location">
    <subcellularLocation>
        <location evidence="1">Cell membrane</location>
        <topology evidence="1">Multi-pass membrane protein</topology>
    </subcellularLocation>
</comment>
<evidence type="ECO:0000256" key="3">
    <source>
        <dbReference type="ARBA" id="ARBA00022475"/>
    </source>
</evidence>
<dbReference type="GO" id="GO:0005886">
    <property type="term" value="C:plasma membrane"/>
    <property type="evidence" value="ECO:0007669"/>
    <property type="project" value="UniProtKB-SubCell"/>
</dbReference>
<dbReference type="InterPro" id="IPR048454">
    <property type="entry name" value="YetF_N"/>
</dbReference>
<name>A0A0P6XHK1_9CHLR</name>
<dbReference type="PANTHER" id="PTHR34582">
    <property type="entry name" value="UPF0702 TRANSMEMBRANE PROTEIN YCAP"/>
    <property type="match status" value="1"/>
</dbReference>
<evidence type="ECO:0000259" key="9">
    <source>
        <dbReference type="Pfam" id="PF20730"/>
    </source>
</evidence>
<feature type="transmembrane region" description="Helical" evidence="7">
    <location>
        <begin position="43"/>
        <end position="64"/>
    </location>
</feature>
<keyword evidence="6 7" id="KW-0472">Membrane</keyword>
<evidence type="ECO:0000256" key="2">
    <source>
        <dbReference type="ARBA" id="ARBA00006448"/>
    </source>
</evidence>
<dbReference type="InterPro" id="IPR023090">
    <property type="entry name" value="UPF0702_alpha/beta_dom_sf"/>
</dbReference>